<dbReference type="AlphaFoldDB" id="A0A285PET5"/>
<dbReference type="EMBL" id="OBEL01000004">
    <property type="protein sequence ID" value="SNZ20234.1"/>
    <property type="molecule type" value="Genomic_DNA"/>
</dbReference>
<dbReference type="SMART" id="SM00283">
    <property type="entry name" value="MA"/>
    <property type="match status" value="1"/>
</dbReference>
<dbReference type="PROSITE" id="PS50885">
    <property type="entry name" value="HAMP"/>
    <property type="match status" value="1"/>
</dbReference>
<evidence type="ECO:0000259" key="6">
    <source>
        <dbReference type="PROSITE" id="PS50111"/>
    </source>
</evidence>
<dbReference type="GO" id="GO:0007165">
    <property type="term" value="P:signal transduction"/>
    <property type="evidence" value="ECO:0007669"/>
    <property type="project" value="UniProtKB-KW"/>
</dbReference>
<keyword evidence="5" id="KW-0812">Transmembrane</keyword>
<name>A0A285PET5_9HYPH</name>
<dbReference type="GO" id="GO:0004888">
    <property type="term" value="F:transmembrane signaling receptor activity"/>
    <property type="evidence" value="ECO:0007669"/>
    <property type="project" value="InterPro"/>
</dbReference>
<evidence type="ECO:0000256" key="4">
    <source>
        <dbReference type="SAM" id="MobiDB-lite"/>
    </source>
</evidence>
<dbReference type="PANTHER" id="PTHR32089">
    <property type="entry name" value="METHYL-ACCEPTING CHEMOTAXIS PROTEIN MCPB"/>
    <property type="match status" value="1"/>
</dbReference>
<gene>
    <name evidence="8" type="ORF">SAMN06265368_3337</name>
</gene>
<dbReference type="InterPro" id="IPR004090">
    <property type="entry name" value="Chemotax_Me-accpt_rcpt"/>
</dbReference>
<dbReference type="RefSeq" id="WP_170956148.1">
    <property type="nucleotide sequence ID" value="NZ_OBEL01000004.1"/>
</dbReference>
<keyword evidence="9" id="KW-1185">Reference proteome</keyword>
<keyword evidence="5" id="KW-1133">Transmembrane helix</keyword>
<dbReference type="GO" id="GO:0006935">
    <property type="term" value="P:chemotaxis"/>
    <property type="evidence" value="ECO:0007669"/>
    <property type="project" value="InterPro"/>
</dbReference>
<comment type="similarity">
    <text evidence="2">Belongs to the methyl-accepting chemotaxis (MCP) protein family.</text>
</comment>
<dbReference type="Gene3D" id="1.10.287.950">
    <property type="entry name" value="Methyl-accepting chemotaxis protein"/>
    <property type="match status" value="1"/>
</dbReference>
<accession>A0A285PET5</accession>
<feature type="domain" description="HAMP" evidence="7">
    <location>
        <begin position="366"/>
        <end position="419"/>
    </location>
</feature>
<evidence type="ECO:0000256" key="5">
    <source>
        <dbReference type="SAM" id="Phobius"/>
    </source>
</evidence>
<dbReference type="Pfam" id="PF00015">
    <property type="entry name" value="MCPsignal"/>
    <property type="match status" value="1"/>
</dbReference>
<dbReference type="GO" id="GO:0016020">
    <property type="term" value="C:membrane"/>
    <property type="evidence" value="ECO:0007669"/>
    <property type="project" value="InterPro"/>
</dbReference>
<dbReference type="SUPFAM" id="SSF58104">
    <property type="entry name" value="Methyl-accepting chemotaxis protein (MCP) signaling domain"/>
    <property type="match status" value="1"/>
</dbReference>
<reference evidence="8 9" key="1">
    <citation type="submission" date="2017-09" db="EMBL/GenBank/DDBJ databases">
        <authorList>
            <person name="Ehlers B."/>
            <person name="Leendertz F.H."/>
        </authorList>
    </citation>
    <scope>NUCLEOTIDE SEQUENCE [LARGE SCALE GENOMIC DNA]</scope>
    <source>
        <strain evidence="8 9">DSM 18289</strain>
    </source>
</reference>
<evidence type="ECO:0000256" key="2">
    <source>
        <dbReference type="ARBA" id="ARBA00029447"/>
    </source>
</evidence>
<dbReference type="CDD" id="cd18773">
    <property type="entry name" value="PDC1_HK_sensor"/>
    <property type="match status" value="1"/>
</dbReference>
<dbReference type="Gene3D" id="6.10.340.10">
    <property type="match status" value="1"/>
</dbReference>
<dbReference type="PANTHER" id="PTHR32089:SF112">
    <property type="entry name" value="LYSOZYME-LIKE PROTEIN-RELATED"/>
    <property type="match status" value="1"/>
</dbReference>
<evidence type="ECO:0000259" key="7">
    <source>
        <dbReference type="PROSITE" id="PS50885"/>
    </source>
</evidence>
<keyword evidence="5" id="KW-0472">Membrane</keyword>
<evidence type="ECO:0000313" key="9">
    <source>
        <dbReference type="Proteomes" id="UP000219439"/>
    </source>
</evidence>
<evidence type="ECO:0000256" key="3">
    <source>
        <dbReference type="PROSITE-ProRule" id="PRU00284"/>
    </source>
</evidence>
<feature type="domain" description="Methyl-accepting transducer" evidence="6">
    <location>
        <begin position="459"/>
        <end position="695"/>
    </location>
</feature>
<evidence type="ECO:0000313" key="8">
    <source>
        <dbReference type="EMBL" id="SNZ20234.1"/>
    </source>
</evidence>
<sequence length="806" mass="87573">MLANIFNIRLSKKIPAIIFASVLLSTMLVGVLAFTFTSDIVHGLVSDDLVIMAEERKERVQDRLKEIDRTLSLTANSPQTRQALSSFSNAWREMGDGVENQLQQAYITKNPHPTGQKDKLDKASTGSSYDEVHGTYHPWYRDLLEQNGFYDVFIIDRDGNLVYSVFKELDYATNMQNGRWKTTDLANAYRKAMNGTRGSISFFDFRPYGPSNDAPASFMSTPILDDKGKAAGALVFQLPNVAGEILEDRAGLGEFGEFVVIGSDLILRNNSPFADGKSFLQTRIEAPVIKNAINGKSGLETTDIYRDLDMKFAAVPLQFHGIKWVVAAVVSVDEFEAPVYAMRNAILITVVALVAILGTLGFFIARGITRPMAELLDDMKILAKDDPNVSLGGMERTDELGDMTRALSIFRDNTIKRQELEAKAVEERQREERRQHHISNIVDSFRGTISGVLGDMRDGNERMADTADTLNSTAQTANQKANNASNATLSASSNVQTVASAAEELSGSIREIAQQSGRTYEVVGKLRNTAEKAESDVSGLAQSVDQVGTVVGMIRDIAEQTNLLALNATIEAARAGEAGKGFAVVAAEVKDLSTQTAKATEEIANQISSIQMSTKDAVSAIEGIAGAVTEIDDMTASIAASADQQDAATQEISKSISLASDGSTEASENVEGVGQAIDETSQQAEHVQTVSDNLSKIAEKLSKSVEAFLSDVSRDVEERRKALRTATNDPVTLLIDNREFDCVMINRTDTGFCLTNIPDNLQDDQIVTMILDDGTQATLKTVWIKNGQAGFTSDLGHKQIGLQRSA</sequence>
<dbReference type="PROSITE" id="PS50111">
    <property type="entry name" value="CHEMOTAXIS_TRANSDUC_2"/>
    <property type="match status" value="1"/>
</dbReference>
<dbReference type="Proteomes" id="UP000219439">
    <property type="component" value="Unassembled WGS sequence"/>
</dbReference>
<evidence type="ECO:0000256" key="1">
    <source>
        <dbReference type="ARBA" id="ARBA00023224"/>
    </source>
</evidence>
<organism evidence="8 9">
    <name type="scientific">Cohaesibacter gelatinilyticus</name>
    <dbReference type="NCBI Taxonomy" id="372072"/>
    <lineage>
        <taxon>Bacteria</taxon>
        <taxon>Pseudomonadati</taxon>
        <taxon>Pseudomonadota</taxon>
        <taxon>Alphaproteobacteria</taxon>
        <taxon>Hyphomicrobiales</taxon>
        <taxon>Cohaesibacteraceae</taxon>
    </lineage>
</organism>
<protein>
    <submittedName>
        <fullName evidence="8">Methyl-accepting chemotaxis protein</fullName>
    </submittedName>
</protein>
<proteinExistence type="inferred from homology"/>
<dbReference type="InterPro" id="IPR004089">
    <property type="entry name" value="MCPsignal_dom"/>
</dbReference>
<feature type="transmembrane region" description="Helical" evidence="5">
    <location>
        <begin position="345"/>
        <end position="365"/>
    </location>
</feature>
<dbReference type="PRINTS" id="PR00260">
    <property type="entry name" value="CHEMTRNSDUCR"/>
</dbReference>
<keyword evidence="1 3" id="KW-0807">Transducer</keyword>
<dbReference type="InterPro" id="IPR003660">
    <property type="entry name" value="HAMP_dom"/>
</dbReference>
<feature type="region of interest" description="Disordered" evidence="4">
    <location>
        <begin position="109"/>
        <end position="130"/>
    </location>
</feature>